<organism evidence="1 2">
    <name type="scientific">Thalassobaculum litoreum DSM 18839</name>
    <dbReference type="NCBI Taxonomy" id="1123362"/>
    <lineage>
        <taxon>Bacteria</taxon>
        <taxon>Pseudomonadati</taxon>
        <taxon>Pseudomonadota</taxon>
        <taxon>Alphaproteobacteria</taxon>
        <taxon>Rhodospirillales</taxon>
        <taxon>Thalassobaculaceae</taxon>
        <taxon>Thalassobaculum</taxon>
    </lineage>
</organism>
<dbReference type="AlphaFoldDB" id="A0A8G2BGL5"/>
<comment type="caution">
    <text evidence="1">The sequence shown here is derived from an EMBL/GenBank/DDBJ whole genome shotgun (WGS) entry which is preliminary data.</text>
</comment>
<dbReference type="Pfam" id="PF13489">
    <property type="entry name" value="Methyltransf_23"/>
    <property type="match status" value="1"/>
</dbReference>
<keyword evidence="2" id="KW-1185">Reference proteome</keyword>
<dbReference type="Gene3D" id="3.40.50.150">
    <property type="entry name" value="Vaccinia Virus protein VP39"/>
    <property type="match status" value="1"/>
</dbReference>
<dbReference type="PANTHER" id="PTHR43861">
    <property type="entry name" value="TRANS-ACONITATE 2-METHYLTRANSFERASE-RELATED"/>
    <property type="match status" value="1"/>
</dbReference>
<accession>A0A8G2BGL5</accession>
<evidence type="ECO:0000313" key="2">
    <source>
        <dbReference type="Proteomes" id="UP000198615"/>
    </source>
</evidence>
<dbReference type="SUPFAM" id="SSF53335">
    <property type="entry name" value="S-adenosyl-L-methionine-dependent methyltransferases"/>
    <property type="match status" value="1"/>
</dbReference>
<name>A0A8G2BGL5_9PROT</name>
<dbReference type="Proteomes" id="UP000198615">
    <property type="component" value="Unassembled WGS sequence"/>
</dbReference>
<evidence type="ECO:0000313" key="1">
    <source>
        <dbReference type="EMBL" id="SDF57355.1"/>
    </source>
</evidence>
<dbReference type="RefSeq" id="WP_175474156.1">
    <property type="nucleotide sequence ID" value="NZ_FNBW01000004.1"/>
</dbReference>
<dbReference type="GO" id="GO:0032259">
    <property type="term" value="P:methylation"/>
    <property type="evidence" value="ECO:0007669"/>
    <property type="project" value="UniProtKB-KW"/>
</dbReference>
<dbReference type="CDD" id="cd02440">
    <property type="entry name" value="AdoMet_MTases"/>
    <property type="match status" value="1"/>
</dbReference>
<dbReference type="EMBL" id="FNBW01000004">
    <property type="protein sequence ID" value="SDF57355.1"/>
    <property type="molecule type" value="Genomic_DNA"/>
</dbReference>
<dbReference type="GO" id="GO:0008168">
    <property type="term" value="F:methyltransferase activity"/>
    <property type="evidence" value="ECO:0007669"/>
    <property type="project" value="UniProtKB-KW"/>
</dbReference>
<proteinExistence type="predicted"/>
<reference evidence="1 2" key="1">
    <citation type="submission" date="2016-10" db="EMBL/GenBank/DDBJ databases">
        <authorList>
            <person name="Varghese N."/>
            <person name="Submissions S."/>
        </authorList>
    </citation>
    <scope>NUCLEOTIDE SEQUENCE [LARGE SCALE GENOMIC DNA]</scope>
    <source>
        <strain evidence="1 2">DSM 18839</strain>
    </source>
</reference>
<keyword evidence="1" id="KW-0489">Methyltransferase</keyword>
<sequence length="391" mass="42710">MADICPICEAEGAPRVYSCEAQLFWVVADPAMADRFADIDLRQCRDCGHVFHSDLPAATIAEIYRRQALTNRPVSAAMSRRYDTLVDLLGRERLVGRRILEVGGGTGSLALLLAGLGSDVTVVEPNEALPELLAEVPTDAGGEIRLINAFFGPDTLDETFDGVICRQVVEHIADIRPFVRALGAAVKPGGFVYVEVPTLEYIAEAGAYMDIHVQHLHYLDAAARERLLADAGLTVVATHRIMDGHDIGVLAVPDAAGPRPSAGASHTRIDRVPARRDTHRARLEALPFDPERTGVYAATSQGVTFYALFPPERAPRAFIDDNPDNIGRYAYGRGGPVKIQPRHRALLAGLDDIFIGAYHHEAAIVEKLTDDGYRGRLWSVDPRRPTIERLS</sequence>
<dbReference type="InterPro" id="IPR029063">
    <property type="entry name" value="SAM-dependent_MTases_sf"/>
</dbReference>
<gene>
    <name evidence="1" type="ORF">SAMN05660686_01717</name>
</gene>
<keyword evidence="1" id="KW-0808">Transferase</keyword>
<protein>
    <submittedName>
        <fullName evidence="1">Methyltransferase domain-containing protein</fullName>
    </submittedName>
</protein>